<reference evidence="2 3" key="1">
    <citation type="journal article" date="2010" name="Stand. Genomic Sci.">
        <title>Complete genome sequence of Thermaerobacter marianensis type strain (7p75a).</title>
        <authorList>
            <person name="Han C."/>
            <person name="Gu W."/>
            <person name="Zhang X."/>
            <person name="Lapidus A."/>
            <person name="Nolan M."/>
            <person name="Copeland A."/>
            <person name="Lucas S."/>
            <person name="Del Rio T.G."/>
            <person name="Tice H."/>
            <person name="Cheng J.F."/>
            <person name="Tapia R."/>
            <person name="Goodwin L."/>
            <person name="Pitluck S."/>
            <person name="Pagani I."/>
            <person name="Ivanova N."/>
            <person name="Mavromatis K."/>
            <person name="Mikhailova N."/>
            <person name="Pati A."/>
            <person name="Chen A."/>
            <person name="Palaniappan K."/>
            <person name="Land M."/>
            <person name="Hauser L."/>
            <person name="Chang Y.J."/>
            <person name="Jeffries C.D."/>
            <person name="Schneider S."/>
            <person name="Rohde M."/>
            <person name="Goker M."/>
            <person name="Pukall R."/>
            <person name="Woyke T."/>
            <person name="Bristow J."/>
            <person name="Eisen J.A."/>
            <person name="Markowitz V."/>
            <person name="Hugenholtz P."/>
            <person name="Kyrpides N.C."/>
            <person name="Klenk H.P."/>
            <person name="Detter J.C."/>
        </authorList>
    </citation>
    <scope>NUCLEOTIDE SEQUENCE [LARGE SCALE GENOMIC DNA]</scope>
    <source>
        <strain evidence="3">ATCC 700841 / DSM 12885 / JCM 10246 / 7p75a</strain>
    </source>
</reference>
<accession>E6SMR9</accession>
<dbReference type="InterPro" id="IPR025370">
    <property type="entry name" value="SgrR_HTH_N"/>
</dbReference>
<dbReference type="RefSeq" id="WP_013495865.1">
    <property type="nucleotide sequence ID" value="NC_014831.1"/>
</dbReference>
<dbReference type="AlphaFoldDB" id="E6SMR9"/>
<dbReference type="SUPFAM" id="SSF46785">
    <property type="entry name" value="Winged helix' DNA-binding domain"/>
    <property type="match status" value="1"/>
</dbReference>
<proteinExistence type="predicted"/>
<dbReference type="HOGENOM" id="CLU_1712325_0_0_9"/>
<dbReference type="Pfam" id="PF12793">
    <property type="entry name" value="SgrR_N"/>
    <property type="match status" value="1"/>
</dbReference>
<dbReference type="Proteomes" id="UP000008915">
    <property type="component" value="Chromosome"/>
</dbReference>
<evidence type="ECO:0000313" key="2">
    <source>
        <dbReference type="EMBL" id="ADU51561.1"/>
    </source>
</evidence>
<organism evidence="2 3">
    <name type="scientific">Thermaerobacter marianensis (strain ATCC 700841 / DSM 12885 / JCM 10246 / 7p75a)</name>
    <dbReference type="NCBI Taxonomy" id="644966"/>
    <lineage>
        <taxon>Bacteria</taxon>
        <taxon>Bacillati</taxon>
        <taxon>Bacillota</taxon>
        <taxon>Clostridia</taxon>
        <taxon>Eubacteriales</taxon>
        <taxon>Clostridiales Family XVII. Incertae Sedis</taxon>
        <taxon>Thermaerobacter</taxon>
    </lineage>
</organism>
<protein>
    <recommendedName>
        <fullName evidence="1">Transcriptional regulator SgrR N-terminal HTH domain-containing protein</fullName>
    </recommendedName>
</protein>
<dbReference type="InterPro" id="IPR036390">
    <property type="entry name" value="WH_DNA-bd_sf"/>
</dbReference>
<dbReference type="STRING" id="644966.Tmar_1448"/>
<name>E6SMR9_THEM7</name>
<dbReference type="Gene3D" id="1.10.10.10">
    <property type="entry name" value="Winged helix-like DNA-binding domain superfamily/Winged helix DNA-binding domain"/>
    <property type="match status" value="1"/>
</dbReference>
<dbReference type="OrthoDB" id="5894719at2"/>
<keyword evidence="3" id="KW-1185">Reference proteome</keyword>
<sequence>MKTPALKTREAGLLLKRFIELAHWVRQRSAEGDASGNGGTGGEPYGGVLVTVDELAGMWGCSRRAAQQVLRRLASWGLVAWKPQPGRGGRSQLRVTVHPVYAYFDRAEMAMRREQWAEAAFWLTEILRECPCIPQVPALLAEARAQLGLSPATGGGACCQE</sequence>
<dbReference type="EMBL" id="CP002344">
    <property type="protein sequence ID" value="ADU51561.1"/>
    <property type="molecule type" value="Genomic_DNA"/>
</dbReference>
<dbReference type="KEGG" id="tmr:Tmar_1448"/>
<gene>
    <name evidence="2" type="ordered locus">Tmar_1448</name>
</gene>
<evidence type="ECO:0000259" key="1">
    <source>
        <dbReference type="Pfam" id="PF12793"/>
    </source>
</evidence>
<feature type="domain" description="Transcriptional regulator SgrR N-terminal HTH" evidence="1">
    <location>
        <begin position="49"/>
        <end position="119"/>
    </location>
</feature>
<evidence type="ECO:0000313" key="3">
    <source>
        <dbReference type="Proteomes" id="UP000008915"/>
    </source>
</evidence>
<dbReference type="InterPro" id="IPR036388">
    <property type="entry name" value="WH-like_DNA-bd_sf"/>
</dbReference>
<dbReference type="eggNOG" id="COG4533">
    <property type="taxonomic scope" value="Bacteria"/>
</dbReference>
<reference evidence="3" key="2">
    <citation type="journal article" date="2010" name="Stand. Genomic Sci.">
        <title>Complete genome sequence of Thermaerobacter marianensis type strain (7p75aT).</title>
        <authorList>
            <person name="Han C."/>
            <person name="Gu W."/>
            <person name="Zhang X."/>
            <person name="Lapidus A."/>
            <person name="Nolan M."/>
            <person name="Copeland A."/>
            <person name="Lucas S."/>
            <person name="Glavina Del Rio T."/>
            <person name="Tice H."/>
            <person name="Cheng J."/>
            <person name="Tapia R."/>
            <person name="Goodwin L."/>
            <person name="Pitluck S."/>
            <person name="Pagani I."/>
            <person name="Ivanova N."/>
            <person name="Mavromatis K."/>
            <person name="Mikhailova N."/>
            <person name="Pati A."/>
            <person name="Chen A."/>
            <person name="Palaniappan K."/>
            <person name="Land M."/>
            <person name="Hauser L."/>
            <person name="Chang Y."/>
            <person name="Jeffries C."/>
            <person name="Schneider S."/>
            <person name="Rohde M."/>
            <person name="Goker M."/>
            <person name="Pukall R."/>
            <person name="Woyke T."/>
            <person name="Bristow J."/>
            <person name="Eisen J."/>
            <person name="Markowitz V."/>
            <person name="Hugenholtz P."/>
            <person name="Kyrpides N."/>
            <person name="Klenk H."/>
            <person name="Detter J."/>
        </authorList>
    </citation>
    <scope>NUCLEOTIDE SEQUENCE [LARGE SCALE GENOMIC DNA]</scope>
    <source>
        <strain evidence="3">ATCC 700841 / DSM 12885 / JCM 10246 / 7p75a</strain>
    </source>
</reference>